<name>A0A507DF01_9FUNG</name>
<sequence length="226" mass="23937">MTISEAPFLTAQMPDVSLLLPVDSTSANAKLASLNVPSMDANAYLNLSPSDQGNFMWFPSDSYGSPAMSMAAPLQFAFPFAYPTMGLGVETRQTASLWPPFSVTTPSPATPPKLFVTPGSLFGAGPTSNLLDSTHEAPLVSIGTIQGRLVEDDGANYGSAAQVEADIPSTQLLASVADILNGGGSAAFRSTMVDVLAQDPAYSRDMIRQSLEHARRQLDRLNGYFN</sequence>
<dbReference type="Proteomes" id="UP000320475">
    <property type="component" value="Unassembled WGS sequence"/>
</dbReference>
<reference evidence="1 2" key="1">
    <citation type="journal article" date="2019" name="Sci. Rep.">
        <title>Comparative genomics of chytrid fungi reveal insights into the obligate biotrophic and pathogenic lifestyle of Synchytrium endobioticum.</title>
        <authorList>
            <person name="van de Vossenberg B.T.L.H."/>
            <person name="Warris S."/>
            <person name="Nguyen H.D.T."/>
            <person name="van Gent-Pelzer M.P.E."/>
            <person name="Joly D.L."/>
            <person name="van de Geest H.C."/>
            <person name="Bonants P.J.M."/>
            <person name="Smith D.S."/>
            <person name="Levesque C.A."/>
            <person name="van der Lee T.A.J."/>
        </authorList>
    </citation>
    <scope>NUCLEOTIDE SEQUENCE [LARGE SCALE GENOMIC DNA]</scope>
    <source>
        <strain evidence="1 2">LEV6574</strain>
    </source>
</reference>
<proteinExistence type="predicted"/>
<organism evidence="1 2">
    <name type="scientific">Synchytrium endobioticum</name>
    <dbReference type="NCBI Taxonomy" id="286115"/>
    <lineage>
        <taxon>Eukaryota</taxon>
        <taxon>Fungi</taxon>
        <taxon>Fungi incertae sedis</taxon>
        <taxon>Chytridiomycota</taxon>
        <taxon>Chytridiomycota incertae sedis</taxon>
        <taxon>Chytridiomycetes</taxon>
        <taxon>Synchytriales</taxon>
        <taxon>Synchytriaceae</taxon>
        <taxon>Synchytrium</taxon>
    </lineage>
</organism>
<comment type="caution">
    <text evidence="1">The sequence shown here is derived from an EMBL/GenBank/DDBJ whole genome shotgun (WGS) entry which is preliminary data.</text>
</comment>
<dbReference type="EMBL" id="QEAM01000024">
    <property type="protein sequence ID" value="TPX49991.1"/>
    <property type="molecule type" value="Genomic_DNA"/>
</dbReference>
<dbReference type="AlphaFoldDB" id="A0A507DF01"/>
<accession>A0A507DF01</accession>
<evidence type="ECO:0000313" key="2">
    <source>
        <dbReference type="Proteomes" id="UP000320475"/>
    </source>
</evidence>
<protein>
    <submittedName>
        <fullName evidence="1">Uncharacterized protein</fullName>
    </submittedName>
</protein>
<evidence type="ECO:0000313" key="1">
    <source>
        <dbReference type="EMBL" id="TPX49991.1"/>
    </source>
</evidence>
<dbReference type="VEuPathDB" id="FungiDB:SeMB42_g00578"/>
<gene>
    <name evidence="1" type="ORF">SeLEV6574_g01138</name>
</gene>